<keyword evidence="1" id="KW-0479">Metal-binding</keyword>
<reference evidence="3" key="1">
    <citation type="submission" date="2020-06" db="EMBL/GenBank/DDBJ databases">
        <authorList>
            <person name="Li T."/>
            <person name="Hu X."/>
            <person name="Zhang T."/>
            <person name="Song X."/>
            <person name="Zhang H."/>
            <person name="Dai N."/>
            <person name="Sheng W."/>
            <person name="Hou X."/>
            <person name="Wei L."/>
        </authorList>
    </citation>
    <scope>NUCLEOTIDE SEQUENCE</scope>
    <source>
        <strain evidence="3">G01</strain>
        <tissue evidence="3">Leaf</tissue>
    </source>
</reference>
<dbReference type="PANTHER" id="PTHR47991">
    <property type="entry name" value="OXOGLUTARATE/IRON-DEPENDENT DIOXYGENASE"/>
    <property type="match status" value="1"/>
</dbReference>
<dbReference type="InterPro" id="IPR027443">
    <property type="entry name" value="IPNS-like_sf"/>
</dbReference>
<comment type="caution">
    <text evidence="3">The sequence shown here is derived from an EMBL/GenBank/DDBJ whole genome shotgun (WGS) entry which is preliminary data.</text>
</comment>
<name>A0AAW2JZG3_9LAMI</name>
<sequence length="77" mass="9041">MSNGIFRSPVHRALTNSTRERNTLAMFYAPDPAKEIGPVEEVVDKRRPRAFKKIKNYVQSYFHYYQQGKRPIDAVRV</sequence>
<protein>
    <recommendedName>
        <fullName evidence="4">Isopenicillin N synthase-like Fe(2+) 2OG dioxygenase domain-containing protein</fullName>
    </recommendedName>
</protein>
<dbReference type="Gene3D" id="2.60.120.330">
    <property type="entry name" value="B-lactam Antibiotic, Isopenicillin N Synthase, Chain"/>
    <property type="match status" value="1"/>
</dbReference>
<proteinExistence type="predicted"/>
<dbReference type="InterPro" id="IPR050295">
    <property type="entry name" value="Plant_2OG-oxidoreductases"/>
</dbReference>
<evidence type="ECO:0008006" key="4">
    <source>
        <dbReference type="Google" id="ProtNLM"/>
    </source>
</evidence>
<evidence type="ECO:0000256" key="1">
    <source>
        <dbReference type="ARBA" id="ARBA00022723"/>
    </source>
</evidence>
<reference evidence="3" key="2">
    <citation type="journal article" date="2024" name="Plant">
        <title>Genomic evolution and insights into agronomic trait innovations of Sesamum species.</title>
        <authorList>
            <person name="Miao H."/>
            <person name="Wang L."/>
            <person name="Qu L."/>
            <person name="Liu H."/>
            <person name="Sun Y."/>
            <person name="Le M."/>
            <person name="Wang Q."/>
            <person name="Wei S."/>
            <person name="Zheng Y."/>
            <person name="Lin W."/>
            <person name="Duan Y."/>
            <person name="Cao H."/>
            <person name="Xiong S."/>
            <person name="Wang X."/>
            <person name="Wei L."/>
            <person name="Li C."/>
            <person name="Ma Q."/>
            <person name="Ju M."/>
            <person name="Zhao R."/>
            <person name="Li G."/>
            <person name="Mu C."/>
            <person name="Tian Q."/>
            <person name="Mei H."/>
            <person name="Zhang T."/>
            <person name="Gao T."/>
            <person name="Zhang H."/>
        </authorList>
    </citation>
    <scope>NUCLEOTIDE SEQUENCE</scope>
    <source>
        <strain evidence="3">G01</strain>
    </source>
</reference>
<keyword evidence="2" id="KW-0408">Iron</keyword>
<dbReference type="EMBL" id="JACGWK010000419">
    <property type="protein sequence ID" value="KAL0300005.1"/>
    <property type="molecule type" value="Genomic_DNA"/>
</dbReference>
<gene>
    <name evidence="3" type="ORF">Sangu_2505500</name>
</gene>
<evidence type="ECO:0000256" key="2">
    <source>
        <dbReference type="ARBA" id="ARBA00023004"/>
    </source>
</evidence>
<accession>A0AAW2JZG3</accession>
<dbReference type="GO" id="GO:0046872">
    <property type="term" value="F:metal ion binding"/>
    <property type="evidence" value="ECO:0007669"/>
    <property type="project" value="UniProtKB-KW"/>
</dbReference>
<organism evidence="3">
    <name type="scientific">Sesamum angustifolium</name>
    <dbReference type="NCBI Taxonomy" id="2727405"/>
    <lineage>
        <taxon>Eukaryota</taxon>
        <taxon>Viridiplantae</taxon>
        <taxon>Streptophyta</taxon>
        <taxon>Embryophyta</taxon>
        <taxon>Tracheophyta</taxon>
        <taxon>Spermatophyta</taxon>
        <taxon>Magnoliopsida</taxon>
        <taxon>eudicotyledons</taxon>
        <taxon>Gunneridae</taxon>
        <taxon>Pentapetalae</taxon>
        <taxon>asterids</taxon>
        <taxon>lamiids</taxon>
        <taxon>Lamiales</taxon>
        <taxon>Pedaliaceae</taxon>
        <taxon>Sesamum</taxon>
    </lineage>
</organism>
<evidence type="ECO:0000313" key="3">
    <source>
        <dbReference type="EMBL" id="KAL0300005.1"/>
    </source>
</evidence>
<dbReference type="AlphaFoldDB" id="A0AAW2JZG3"/>
<dbReference type="SUPFAM" id="SSF51197">
    <property type="entry name" value="Clavaminate synthase-like"/>
    <property type="match status" value="1"/>
</dbReference>